<keyword evidence="4" id="KW-1185">Reference proteome</keyword>
<comment type="caution">
    <text evidence="3">The sequence shown here is derived from an EMBL/GenBank/DDBJ whole genome shotgun (WGS) entry which is preliminary data.</text>
</comment>
<reference evidence="3 4" key="1">
    <citation type="submission" date="2019-03" db="EMBL/GenBank/DDBJ databases">
        <title>Arthrobacter sp. nov., an bacterium isolated from biocrust in Mu Us Desert.</title>
        <authorList>
            <person name="Lixiong L."/>
        </authorList>
    </citation>
    <scope>NUCLEOTIDE SEQUENCE [LARGE SCALE GENOMIC DNA]</scope>
    <source>
        <strain evidence="3 4">SLN-3</strain>
    </source>
</reference>
<evidence type="ECO:0000256" key="1">
    <source>
        <dbReference type="SAM" id="MobiDB-lite"/>
    </source>
</evidence>
<dbReference type="InterPro" id="IPR003018">
    <property type="entry name" value="GAF"/>
</dbReference>
<feature type="compositionally biased region" description="Basic and acidic residues" evidence="1">
    <location>
        <begin position="133"/>
        <end position="142"/>
    </location>
</feature>
<dbReference type="SUPFAM" id="SSF55781">
    <property type="entry name" value="GAF domain-like"/>
    <property type="match status" value="1"/>
</dbReference>
<sequence length="298" mass="32516">MRTEGSGVLEEIIQQWTAAQAVGAAGLSPAEVWLYYLGSGGRLDEVELEGYLAGLLMISATQRDLASDAINELLEDRDLPVDGAHYSTGEVAAESGFAEYLRPLVTTPEGYRFDRPPVTGSPACGSDGSAAGTDRDQERQAETEFRRCQALYGSGLLETRTEERFDRITAYAREHFGVSSASISFITEDRQIIKSVTGPIGQDLPRELSLCAVTIQKDRTLVISNAAVDPAFRDHPLVAGGPRARFYAGHPISTADGWRIGSLCVIDDRPRAFTVDDERDLKRLAAQVQIEMWLNPGH</sequence>
<evidence type="ECO:0000259" key="2">
    <source>
        <dbReference type="SMART" id="SM00065"/>
    </source>
</evidence>
<evidence type="ECO:0000313" key="3">
    <source>
        <dbReference type="EMBL" id="TDK23944.1"/>
    </source>
</evidence>
<feature type="region of interest" description="Disordered" evidence="1">
    <location>
        <begin position="111"/>
        <end position="142"/>
    </location>
</feature>
<dbReference type="Pfam" id="PF01590">
    <property type="entry name" value="GAF"/>
    <property type="match status" value="1"/>
</dbReference>
<dbReference type="PANTHER" id="PTHR43102:SF2">
    <property type="entry name" value="GAF DOMAIN-CONTAINING PROTEIN"/>
    <property type="match status" value="1"/>
</dbReference>
<dbReference type="InterPro" id="IPR029016">
    <property type="entry name" value="GAF-like_dom_sf"/>
</dbReference>
<dbReference type="Gene3D" id="3.30.450.40">
    <property type="match status" value="1"/>
</dbReference>
<dbReference type="OrthoDB" id="9151676at2"/>
<dbReference type="PANTHER" id="PTHR43102">
    <property type="entry name" value="SLR1143 PROTEIN"/>
    <property type="match status" value="1"/>
</dbReference>
<dbReference type="EMBL" id="SMTK01000005">
    <property type="protein sequence ID" value="TDK23944.1"/>
    <property type="molecule type" value="Genomic_DNA"/>
</dbReference>
<proteinExistence type="predicted"/>
<dbReference type="SMART" id="SM00065">
    <property type="entry name" value="GAF"/>
    <property type="match status" value="1"/>
</dbReference>
<name>A0A4R5TSH7_9MICC</name>
<evidence type="ECO:0000313" key="4">
    <source>
        <dbReference type="Proteomes" id="UP000295411"/>
    </source>
</evidence>
<accession>A0A4R5TSH7</accession>
<dbReference type="Proteomes" id="UP000295411">
    <property type="component" value="Unassembled WGS sequence"/>
</dbReference>
<gene>
    <name evidence="3" type="ORF">E2F48_14205</name>
</gene>
<feature type="domain" description="GAF" evidence="2">
    <location>
        <begin position="160"/>
        <end position="295"/>
    </location>
</feature>
<dbReference type="AlphaFoldDB" id="A0A4R5TSH7"/>
<organism evidence="3 4">
    <name type="scientific">Arthrobacter crusticola</name>
    <dbReference type="NCBI Taxonomy" id="2547960"/>
    <lineage>
        <taxon>Bacteria</taxon>
        <taxon>Bacillati</taxon>
        <taxon>Actinomycetota</taxon>
        <taxon>Actinomycetes</taxon>
        <taxon>Micrococcales</taxon>
        <taxon>Micrococcaceae</taxon>
        <taxon>Arthrobacter</taxon>
    </lineage>
</organism>
<protein>
    <submittedName>
        <fullName evidence="3">GAF domain-containing protein</fullName>
    </submittedName>
</protein>